<dbReference type="GO" id="GO:0006782">
    <property type="term" value="P:protoporphyrinogen IX biosynthetic process"/>
    <property type="evidence" value="ECO:0007669"/>
    <property type="project" value="UniProtKB-UniPathway"/>
</dbReference>
<dbReference type="RefSeq" id="XP_011210917.1">
    <property type="nucleotide sequence ID" value="XM_011212615.1"/>
</dbReference>
<evidence type="ECO:0000256" key="16">
    <source>
        <dbReference type="PIRSR" id="PIRSR001415-4"/>
    </source>
</evidence>
<keyword evidence="8" id="KW-0350">Heme biosynthesis</keyword>
<feature type="binding site" evidence="16">
    <location>
        <position position="120"/>
    </location>
    <ligand>
        <name>Zn(2+)</name>
        <dbReference type="ChEBI" id="CHEBI:29105"/>
        <label>1</label>
        <note>catalytic</note>
    </ligand>
</feature>
<dbReference type="UniPathway" id="UPA00251">
    <property type="reaction ID" value="UER00318"/>
</dbReference>
<comment type="similarity">
    <text evidence="3 18">Belongs to the ALAD family.</text>
</comment>
<evidence type="ECO:0000256" key="4">
    <source>
        <dbReference type="ARBA" id="ARBA00012053"/>
    </source>
</evidence>
<feature type="binding site" evidence="15">
    <location>
        <position position="206"/>
    </location>
    <ligand>
        <name>5-aminolevulinate</name>
        <dbReference type="ChEBI" id="CHEBI:356416"/>
        <label>1</label>
    </ligand>
</feature>
<dbReference type="KEGG" id="bdr:105231346"/>
<keyword evidence="20" id="KW-1185">Reference proteome</keyword>
<feature type="binding site" evidence="16">
    <location>
        <position position="129"/>
    </location>
    <ligand>
        <name>Zn(2+)</name>
        <dbReference type="ChEBI" id="CHEBI:29105"/>
        <label>2</label>
    </ligand>
</feature>
<keyword evidence="7" id="KW-0862">Zinc</keyword>
<keyword evidence="9 17" id="KW-0456">Lyase</keyword>
<evidence type="ECO:0000256" key="11">
    <source>
        <dbReference type="ARBA" id="ARBA00025628"/>
    </source>
</evidence>
<dbReference type="PROSITE" id="PS00169">
    <property type="entry name" value="D_ALA_DEHYDRATASE"/>
    <property type="match status" value="1"/>
</dbReference>
<dbReference type="SUPFAM" id="SSF51569">
    <property type="entry name" value="Aldolase"/>
    <property type="match status" value="1"/>
</dbReference>
<keyword evidence="10 17" id="KW-0627">Porphyrin biosynthesis</keyword>
<evidence type="ECO:0000256" key="1">
    <source>
        <dbReference type="ARBA" id="ARBA00001947"/>
    </source>
</evidence>
<comment type="subunit">
    <text evidence="12">Homooctamer; active form. Homohexamer; low activity form.</text>
</comment>
<dbReference type="PIRSF" id="PIRSF001415">
    <property type="entry name" value="Porphbilin_synth"/>
    <property type="match status" value="1"/>
</dbReference>
<accession>A0A034WPC6</accession>
<protein>
    <recommendedName>
        <fullName evidence="5 17">Delta-aminolevulinic acid dehydratase</fullName>
        <ecNumber evidence="4 17">4.2.1.24</ecNumber>
    </recommendedName>
</protein>
<dbReference type="FunFam" id="3.20.20.70:FF:000048">
    <property type="entry name" value="Delta-aminolevulinic acid dehydratase"/>
    <property type="match status" value="1"/>
</dbReference>
<reference evidence="21" key="2">
    <citation type="submission" date="2025-04" db="UniProtKB">
        <authorList>
            <consortium name="RefSeq"/>
        </authorList>
    </citation>
    <scope>IDENTIFICATION</scope>
    <source>
        <strain evidence="21">Punador</strain>
    </source>
</reference>
<evidence type="ECO:0000256" key="10">
    <source>
        <dbReference type="ARBA" id="ARBA00023244"/>
    </source>
</evidence>
<dbReference type="Gene3D" id="3.20.20.70">
    <property type="entry name" value="Aldolase class I"/>
    <property type="match status" value="1"/>
</dbReference>
<evidence type="ECO:0000256" key="13">
    <source>
        <dbReference type="ARBA" id="ARBA00047651"/>
    </source>
</evidence>
<evidence type="ECO:0000313" key="20">
    <source>
        <dbReference type="Proteomes" id="UP001652620"/>
    </source>
</evidence>
<feature type="binding site" evidence="15">
    <location>
        <position position="276"/>
    </location>
    <ligand>
        <name>5-aminolevulinate</name>
        <dbReference type="ChEBI" id="CHEBI:356416"/>
        <label>2</label>
    </ligand>
</feature>
<dbReference type="InterPro" id="IPR013785">
    <property type="entry name" value="Aldolase_TIM"/>
</dbReference>
<feature type="binding site" evidence="15">
    <location>
        <position position="218"/>
    </location>
    <ligand>
        <name>5-aminolevulinate</name>
        <dbReference type="ChEBI" id="CHEBI:356416"/>
        <label>1</label>
    </ligand>
</feature>
<dbReference type="EMBL" id="GAKP01001515">
    <property type="protein sequence ID" value="JAC57437.1"/>
    <property type="molecule type" value="Transcribed_RNA"/>
</dbReference>
<dbReference type="GO" id="GO:0004655">
    <property type="term" value="F:porphobilinogen synthase activity"/>
    <property type="evidence" value="ECO:0007669"/>
    <property type="project" value="UniProtKB-EC"/>
</dbReference>
<dbReference type="NCBIfam" id="NF006762">
    <property type="entry name" value="PRK09283.1"/>
    <property type="match status" value="1"/>
</dbReference>
<dbReference type="PANTHER" id="PTHR11458:SF0">
    <property type="entry name" value="DELTA-AMINOLEVULINIC ACID DEHYDRATASE"/>
    <property type="match status" value="1"/>
</dbReference>
<evidence type="ECO:0000313" key="21">
    <source>
        <dbReference type="RefSeq" id="XP_011210917.1"/>
    </source>
</evidence>
<name>A0A034WPC6_BACDO</name>
<dbReference type="GO" id="GO:0005829">
    <property type="term" value="C:cytosol"/>
    <property type="evidence" value="ECO:0007669"/>
    <property type="project" value="TreeGrafter"/>
</dbReference>
<feature type="binding site" evidence="16">
    <location>
        <position position="130"/>
    </location>
    <ligand>
        <name>Zn(2+)</name>
        <dbReference type="ChEBI" id="CHEBI:29105"/>
        <label>1</label>
        <note>catalytic</note>
    </ligand>
</feature>
<dbReference type="InterPro" id="IPR001731">
    <property type="entry name" value="ALAD"/>
</dbReference>
<evidence type="ECO:0000256" key="17">
    <source>
        <dbReference type="RuleBase" id="RU000515"/>
    </source>
</evidence>
<evidence type="ECO:0000256" key="7">
    <source>
        <dbReference type="ARBA" id="ARBA00022833"/>
    </source>
</evidence>
<feature type="binding site" evidence="15">
    <location>
        <position position="315"/>
    </location>
    <ligand>
        <name>5-aminolevulinate</name>
        <dbReference type="ChEBI" id="CHEBI:356416"/>
        <label>2</label>
    </ligand>
</feature>
<evidence type="ECO:0000256" key="6">
    <source>
        <dbReference type="ARBA" id="ARBA00022723"/>
    </source>
</evidence>
<dbReference type="EMBL" id="GAKP01001516">
    <property type="protein sequence ID" value="JAC57436.1"/>
    <property type="molecule type" value="Transcribed_RNA"/>
</dbReference>
<dbReference type="AlphaFoldDB" id="A0A034WPC6"/>
<proteinExistence type="inferred from homology"/>
<evidence type="ECO:0000256" key="9">
    <source>
        <dbReference type="ARBA" id="ARBA00023239"/>
    </source>
</evidence>
<dbReference type="SMART" id="SM01004">
    <property type="entry name" value="ALAD"/>
    <property type="match status" value="1"/>
</dbReference>
<keyword evidence="6" id="KW-0479">Metal-binding</keyword>
<sequence>MERKLHSGIHHPTLRMLQESGCEITPHNLMYPIFLISDDDAIEPIKSMPGQSRMGVNQLRKFIEPLISKGLSSVLLFGVVDSSLKDDRASNADSDVNPVIRALPLLRKWFPNLLIACDVCLCPYTKHGHCGILDENGLLNAPSINRLAEVAVSYGLAGAHIVAPSDMMDNRIRAIKEALIAANLENRVSLLSYSAKFASNFYGPFRDAAKSAPAFGDRRCYQLPSGSKGLAIRAVHRDVMEGADMLMVKPGMPYLDILRQTKDTYPSHPLYVYQVSGEYSMLYFAAENGAFDLKDALMETMKGFRRAGADCIITYFTPTLLDILSELK</sequence>
<evidence type="ECO:0000256" key="18">
    <source>
        <dbReference type="RuleBase" id="RU004161"/>
    </source>
</evidence>
<evidence type="ECO:0000256" key="8">
    <source>
        <dbReference type="ARBA" id="ARBA00023133"/>
    </source>
</evidence>
<evidence type="ECO:0000256" key="3">
    <source>
        <dbReference type="ARBA" id="ARBA00008055"/>
    </source>
</evidence>
<evidence type="ECO:0000313" key="19">
    <source>
        <dbReference type="EMBL" id="JAC57436.1"/>
    </source>
</evidence>
<feature type="active site" description="Schiff-base intermediate with substrate" evidence="14">
    <location>
        <position position="249"/>
    </location>
</feature>
<comment type="cofactor">
    <cofactor evidence="1">
        <name>Zn(2+)</name>
        <dbReference type="ChEBI" id="CHEBI:29105"/>
    </cofactor>
</comment>
<dbReference type="GeneID" id="105231346"/>
<comment type="pathway">
    <text evidence="2">Porphyrin-containing compound metabolism; protoporphyrin-IX biosynthesis; coproporphyrinogen-III from 5-aminolevulinate: step 1/4.</text>
</comment>
<dbReference type="InterPro" id="IPR030656">
    <property type="entry name" value="ALAD_AS"/>
</dbReference>
<feature type="binding site" evidence="16">
    <location>
        <position position="220"/>
    </location>
    <ligand>
        <name>Zn(2+)</name>
        <dbReference type="ChEBI" id="CHEBI:29105"/>
        <label>2</label>
    </ligand>
</feature>
<dbReference type="GO" id="GO:0008270">
    <property type="term" value="F:zinc ion binding"/>
    <property type="evidence" value="ECO:0007669"/>
    <property type="project" value="TreeGrafter"/>
</dbReference>
<evidence type="ECO:0000256" key="2">
    <source>
        <dbReference type="ARBA" id="ARBA00004694"/>
    </source>
</evidence>
<evidence type="ECO:0000256" key="12">
    <source>
        <dbReference type="ARBA" id="ARBA00025861"/>
    </source>
</evidence>
<comment type="catalytic activity">
    <reaction evidence="13 17">
        <text>2 5-aminolevulinate = porphobilinogen + 2 H2O + H(+)</text>
        <dbReference type="Rhea" id="RHEA:24064"/>
        <dbReference type="ChEBI" id="CHEBI:15377"/>
        <dbReference type="ChEBI" id="CHEBI:15378"/>
        <dbReference type="ChEBI" id="CHEBI:58126"/>
        <dbReference type="ChEBI" id="CHEBI:356416"/>
        <dbReference type="EC" id="4.2.1.24"/>
    </reaction>
</comment>
<gene>
    <name evidence="19" type="primary">HEM2</name>
    <name evidence="21" type="synonym">LOC105231346</name>
</gene>
<dbReference type="OrthoDB" id="1530at2759"/>
<organism evidence="19">
    <name type="scientific">Bactrocera dorsalis</name>
    <name type="common">Oriental fruit fly</name>
    <name type="synonym">Dacus dorsalis</name>
    <dbReference type="NCBI Taxonomy" id="27457"/>
    <lineage>
        <taxon>Eukaryota</taxon>
        <taxon>Metazoa</taxon>
        <taxon>Ecdysozoa</taxon>
        <taxon>Arthropoda</taxon>
        <taxon>Hexapoda</taxon>
        <taxon>Insecta</taxon>
        <taxon>Pterygota</taxon>
        <taxon>Neoptera</taxon>
        <taxon>Endopterygota</taxon>
        <taxon>Diptera</taxon>
        <taxon>Brachycera</taxon>
        <taxon>Muscomorpha</taxon>
        <taxon>Tephritoidea</taxon>
        <taxon>Tephritidae</taxon>
        <taxon>Bactrocera</taxon>
        <taxon>Bactrocera</taxon>
    </lineage>
</organism>
<dbReference type="Proteomes" id="UP001652620">
    <property type="component" value="Chromosome 5"/>
</dbReference>
<feature type="binding site" evidence="16">
    <location>
        <position position="122"/>
    </location>
    <ligand>
        <name>Zn(2+)</name>
        <dbReference type="ChEBI" id="CHEBI:29105"/>
        <label>1</label>
        <note>catalytic</note>
    </ligand>
</feature>
<dbReference type="Pfam" id="PF00490">
    <property type="entry name" value="ALAD"/>
    <property type="match status" value="1"/>
</dbReference>
<dbReference type="PANTHER" id="PTHR11458">
    <property type="entry name" value="DELTA-AMINOLEVULINIC ACID DEHYDRATASE"/>
    <property type="match status" value="1"/>
</dbReference>
<feature type="active site" description="Schiff-base intermediate with substrate" evidence="14">
    <location>
        <position position="196"/>
    </location>
</feature>
<dbReference type="PRINTS" id="PR00144">
    <property type="entry name" value="DALDHYDRTASE"/>
</dbReference>
<dbReference type="OMA" id="YQMDYAN"/>
<evidence type="ECO:0000256" key="5">
    <source>
        <dbReference type="ARBA" id="ARBA00020771"/>
    </source>
</evidence>
<evidence type="ECO:0000256" key="15">
    <source>
        <dbReference type="PIRSR" id="PIRSR001415-2"/>
    </source>
</evidence>
<reference evidence="19" key="1">
    <citation type="journal article" date="2014" name="BMC Genomics">
        <title>Characterizing the developmental transcriptome of the oriental fruit fly, Bactrocera dorsalis (Diptera: Tephritidae) through comparative genomic analysis with Drosophila melanogaster utilizing modENCODE datasets.</title>
        <authorList>
            <person name="Geib S.M."/>
            <person name="Calla B."/>
            <person name="Hall B."/>
            <person name="Hou S."/>
            <person name="Manoukis N.C."/>
        </authorList>
    </citation>
    <scope>NUCLEOTIDE SEQUENCE</scope>
    <source>
        <strain evidence="19">Punador</strain>
    </source>
</reference>
<dbReference type="EC" id="4.2.1.24" evidence="4 17"/>
<comment type="function">
    <text evidence="11">Catalyzes an early step in the biosynthesis of tetrapyrroles. Binds two molecules of 5-aminolevulinate per subunit, each at a distinct site, and catalyzes their condensation to form porphobilinogen.</text>
</comment>
<evidence type="ECO:0000256" key="14">
    <source>
        <dbReference type="PIRSR" id="PIRSR001415-1"/>
    </source>
</evidence>